<evidence type="ECO:0000259" key="2">
    <source>
        <dbReference type="Pfam" id="PF01048"/>
    </source>
</evidence>
<dbReference type="GO" id="GO:0009116">
    <property type="term" value="P:nucleoside metabolic process"/>
    <property type="evidence" value="ECO:0007669"/>
    <property type="project" value="InterPro"/>
</dbReference>
<dbReference type="PANTHER" id="PTHR46832">
    <property type="entry name" value="5'-METHYLTHIOADENOSINE/S-ADENOSYLHOMOCYSTEINE NUCLEOSIDASE"/>
    <property type="match status" value="1"/>
</dbReference>
<organism evidence="3 4">
    <name type="scientific">Bifidobacterium commune</name>
    <dbReference type="NCBI Taxonomy" id="1505727"/>
    <lineage>
        <taxon>Bacteria</taxon>
        <taxon>Bacillati</taxon>
        <taxon>Actinomycetota</taxon>
        <taxon>Actinomycetes</taxon>
        <taxon>Bifidobacteriales</taxon>
        <taxon>Bifidobacteriaceae</taxon>
        <taxon>Bifidobacterium</taxon>
    </lineage>
</organism>
<accession>A0A1C4H529</accession>
<dbReference type="RefSeq" id="WP_091847686.1">
    <property type="nucleotide sequence ID" value="NZ_FMBL01000002.1"/>
</dbReference>
<dbReference type="STRING" id="1505727.GA0061077_0794"/>
<dbReference type="EMBL" id="FMBL01000002">
    <property type="protein sequence ID" value="SCC79720.1"/>
    <property type="molecule type" value="Genomic_DNA"/>
</dbReference>
<dbReference type="PANTHER" id="PTHR46832:SF1">
    <property type="entry name" value="5'-METHYLTHIOADENOSINE_S-ADENOSYLHOMOCYSTEINE NUCLEOSIDASE"/>
    <property type="match status" value="1"/>
</dbReference>
<name>A0A1C4H529_9BIFI</name>
<evidence type="ECO:0000313" key="4">
    <source>
        <dbReference type="Proteomes" id="UP000242610"/>
    </source>
</evidence>
<dbReference type="GO" id="GO:0008782">
    <property type="term" value="F:adenosylhomocysteine nucleosidase activity"/>
    <property type="evidence" value="ECO:0007669"/>
    <property type="project" value="TreeGrafter"/>
</dbReference>
<dbReference type="AlphaFoldDB" id="A0A1C4H529"/>
<dbReference type="GO" id="GO:0008930">
    <property type="term" value="F:methylthioadenosine nucleosidase activity"/>
    <property type="evidence" value="ECO:0007669"/>
    <property type="project" value="TreeGrafter"/>
</dbReference>
<proteinExistence type="predicted"/>
<dbReference type="GO" id="GO:0019284">
    <property type="term" value="P:L-methionine salvage from S-adenosylmethionine"/>
    <property type="evidence" value="ECO:0007669"/>
    <property type="project" value="TreeGrafter"/>
</dbReference>
<dbReference type="Proteomes" id="UP000242610">
    <property type="component" value="Unassembled WGS sequence"/>
</dbReference>
<dbReference type="GO" id="GO:0005829">
    <property type="term" value="C:cytosol"/>
    <property type="evidence" value="ECO:0007669"/>
    <property type="project" value="TreeGrafter"/>
</dbReference>
<feature type="domain" description="Nucleoside phosphorylase" evidence="2">
    <location>
        <begin position="8"/>
        <end position="271"/>
    </location>
</feature>
<dbReference type="SUPFAM" id="SSF53167">
    <property type="entry name" value="Purine and uridine phosphorylases"/>
    <property type="match status" value="1"/>
</dbReference>
<protein>
    <submittedName>
        <fullName evidence="3">Adenosylhomocysteine nucleosidase</fullName>
    </submittedName>
</protein>
<evidence type="ECO:0000313" key="3">
    <source>
        <dbReference type="EMBL" id="SCC79720.1"/>
    </source>
</evidence>
<dbReference type="Pfam" id="PF01048">
    <property type="entry name" value="PNP_UDP_1"/>
    <property type="match status" value="1"/>
</dbReference>
<reference evidence="4" key="1">
    <citation type="submission" date="2016-08" db="EMBL/GenBank/DDBJ databases">
        <authorList>
            <person name="Varghese N."/>
            <person name="Submissions Spin"/>
        </authorList>
    </citation>
    <scope>NUCLEOTIDE SEQUENCE [LARGE SCALE GENOMIC DNA]</scope>
    <source>
        <strain evidence="4">R-52791</strain>
    </source>
</reference>
<keyword evidence="4" id="KW-1185">Reference proteome</keyword>
<feature type="region of interest" description="Disordered" evidence="1">
    <location>
        <begin position="153"/>
        <end position="175"/>
    </location>
</feature>
<evidence type="ECO:0000256" key="1">
    <source>
        <dbReference type="SAM" id="MobiDB-lite"/>
    </source>
</evidence>
<gene>
    <name evidence="3" type="ORF">GA0061077_0794</name>
</gene>
<dbReference type="Gene3D" id="3.40.50.1580">
    <property type="entry name" value="Nucleoside phosphorylase domain"/>
    <property type="match status" value="1"/>
</dbReference>
<sequence length="283" mass="30208">MVTEHHVIAVQCALEREAELIVSKMDGAQTEIVLNNRVTVGSYQGVPLVVCVGGMGAANAAAAAQFIVDRYAPKALIFSGIAGSINPGLAIGDILICAEQHYAETNTQIIAECVPFLEYFPSDATMVEAAVKSAEQEGFERIRSQCESASVSHSQDDRLRVGNEGVESEPADTAMDHANGIGRHYVVGNVSTSDRFNTDPDVLRELVDRFGAEGEAMEEAPAAQIAAKCGVPFLCVRGISNPCGEAYDELDEQKYNLQQAADNAGTVTLGVVFRISKRDLSIV</sequence>
<dbReference type="OrthoDB" id="44283at2"/>
<dbReference type="CDD" id="cd09008">
    <property type="entry name" value="MTAN"/>
    <property type="match status" value="1"/>
</dbReference>
<dbReference type="InterPro" id="IPR035994">
    <property type="entry name" value="Nucleoside_phosphorylase_sf"/>
</dbReference>
<dbReference type="InterPro" id="IPR000845">
    <property type="entry name" value="Nucleoside_phosphorylase_d"/>
</dbReference>